<name>A0A0F9PKM7_9ZZZZ</name>
<comment type="caution">
    <text evidence="1">The sequence shown here is derived from an EMBL/GenBank/DDBJ whole genome shotgun (WGS) entry which is preliminary data.</text>
</comment>
<protein>
    <submittedName>
        <fullName evidence="1">Uncharacterized protein</fullName>
    </submittedName>
</protein>
<accession>A0A0F9PKM7</accession>
<reference evidence="1" key="1">
    <citation type="journal article" date="2015" name="Nature">
        <title>Complex archaea that bridge the gap between prokaryotes and eukaryotes.</title>
        <authorList>
            <person name="Spang A."/>
            <person name="Saw J.H."/>
            <person name="Jorgensen S.L."/>
            <person name="Zaremba-Niedzwiedzka K."/>
            <person name="Martijn J."/>
            <person name="Lind A.E."/>
            <person name="van Eijk R."/>
            <person name="Schleper C."/>
            <person name="Guy L."/>
            <person name="Ettema T.J."/>
        </authorList>
    </citation>
    <scope>NUCLEOTIDE SEQUENCE</scope>
</reference>
<proteinExistence type="predicted"/>
<gene>
    <name evidence="1" type="ORF">LCGC14_1125930</name>
</gene>
<evidence type="ECO:0000313" key="1">
    <source>
        <dbReference type="EMBL" id="KKN01621.1"/>
    </source>
</evidence>
<dbReference type="AlphaFoldDB" id="A0A0F9PKM7"/>
<dbReference type="EMBL" id="LAZR01005240">
    <property type="protein sequence ID" value="KKN01621.1"/>
    <property type="molecule type" value="Genomic_DNA"/>
</dbReference>
<organism evidence="1">
    <name type="scientific">marine sediment metagenome</name>
    <dbReference type="NCBI Taxonomy" id="412755"/>
    <lineage>
        <taxon>unclassified sequences</taxon>
        <taxon>metagenomes</taxon>
        <taxon>ecological metagenomes</taxon>
    </lineage>
</organism>
<sequence>MSEQIKVTLTFNFADEGEEKQPDLISINDGKSNPLDRTKLIDLIILLQINKQLYDVESNESTAKAERSRLNDLKKSIALDKLGK</sequence>